<name>A0A7G3ZM37_9SACH</name>
<feature type="compositionally biased region" description="Basic and acidic residues" evidence="3">
    <location>
        <begin position="212"/>
        <end position="285"/>
    </location>
</feature>
<keyword evidence="6" id="KW-1185">Reference proteome</keyword>
<gene>
    <name evidence="5" type="ORF">HG536_0G04350</name>
</gene>
<keyword evidence="1" id="KW-0597">Phosphoprotein</keyword>
<dbReference type="InterPro" id="IPR032640">
    <property type="entry name" value="AMPK1_CBM"/>
</dbReference>
<evidence type="ECO:0000256" key="2">
    <source>
        <dbReference type="ARBA" id="ARBA00038216"/>
    </source>
</evidence>
<protein>
    <recommendedName>
        <fullName evidence="4">AMP-activated protein kinase glycogen-binding domain-containing protein</fullName>
    </recommendedName>
</protein>
<feature type="region of interest" description="Disordered" evidence="3">
    <location>
        <begin position="141"/>
        <end position="420"/>
    </location>
</feature>
<sequence>MLIEENASNYSNNLSSFQKFVMSGSTTVDYTFEWPAGPEEVLVTGEFDEWKGTMPLLKTSSGDFELTFPVKIPADKDRVFFKFIVDGTWLASDAYTKGADENGIENNYISRNEALALSENPVGTKIPEAGGLVCRTTDSAVADDAIPEPGAYPKTPADGKSEEARSAASKDAPKLEPEAIVSIPAVTGTSQVQEHVTKKAEDAENPENSTEGTEKTERAERSVEKREESIEGTEKTERPEQSVEKSVESAEKAAKSAEKSAKFAEKSAKSAEKSVKSAEKPEQSAEKVAGTGNPEQAGEPSRTPVAAANATTSAPAPEPASVPKPVKTTEAEGIKGTETAAKPQPAAIPSLTVKTTAPGDSNANLTPSGPSDKDVVTSTITSPPRPAGSTAISEVTGSTVAAKDTALDTIPTVSSSESKKRFKIKRRFKKNKITGEKTIVSEERVPLDSEESGTEHPLVDEELVASPSEAAAGDVHIMPVGPPIQSENMKFTSLAGEPGPVVPGNVAEVKEFTEVRNVDVDELNERLNKQEREKEAVVDQTEKTSPADAGKQGTLTLDPKTHQNELRPQTSNKLYEVTNGDSEHVKDDSDAKAAAIPAAAPAKESEPSSEKPATTKNEKKPIAQKTSATAPKQEEKKKKGGFFSKLKKIFH</sequence>
<dbReference type="AlphaFoldDB" id="A0A7G3ZM37"/>
<proteinExistence type="inferred from homology"/>
<dbReference type="RefSeq" id="XP_037141247.1">
    <property type="nucleotide sequence ID" value="XM_037285351.1"/>
</dbReference>
<feature type="compositionally biased region" description="Basic and acidic residues" evidence="3">
    <location>
        <begin position="523"/>
        <end position="542"/>
    </location>
</feature>
<feature type="compositionally biased region" description="Polar residues" evidence="3">
    <location>
        <begin position="390"/>
        <end position="399"/>
    </location>
</feature>
<dbReference type="InterPro" id="IPR050827">
    <property type="entry name" value="CRP1_MDG1_kinase"/>
</dbReference>
<dbReference type="CDD" id="cd02859">
    <property type="entry name" value="E_set_AMPKbeta_like_N"/>
    <property type="match status" value="1"/>
</dbReference>
<dbReference type="Gene3D" id="2.60.40.10">
    <property type="entry name" value="Immunoglobulins"/>
    <property type="match status" value="1"/>
</dbReference>
<feature type="domain" description="AMP-activated protein kinase glycogen-binding" evidence="4">
    <location>
        <begin position="29"/>
        <end position="110"/>
    </location>
</feature>
<dbReference type="InterPro" id="IPR014756">
    <property type="entry name" value="Ig_E-set"/>
</dbReference>
<dbReference type="GeneID" id="59327814"/>
<dbReference type="GO" id="GO:0007165">
    <property type="term" value="P:signal transduction"/>
    <property type="evidence" value="ECO:0007669"/>
    <property type="project" value="TreeGrafter"/>
</dbReference>
<feature type="compositionally biased region" description="Basic and acidic residues" evidence="3">
    <location>
        <begin position="581"/>
        <end position="591"/>
    </location>
</feature>
<dbReference type="Pfam" id="PF16561">
    <property type="entry name" value="AMPK1_CBM"/>
    <property type="match status" value="1"/>
</dbReference>
<dbReference type="InterPro" id="IPR013783">
    <property type="entry name" value="Ig-like_fold"/>
</dbReference>
<evidence type="ECO:0000256" key="3">
    <source>
        <dbReference type="SAM" id="MobiDB-lite"/>
    </source>
</evidence>
<dbReference type="GO" id="GO:0031588">
    <property type="term" value="C:nucleotide-activated protein kinase complex"/>
    <property type="evidence" value="ECO:0007669"/>
    <property type="project" value="TreeGrafter"/>
</dbReference>
<feature type="compositionally biased region" description="Polar residues" evidence="3">
    <location>
        <begin position="352"/>
        <end position="369"/>
    </location>
</feature>
<evidence type="ECO:0000256" key="1">
    <source>
        <dbReference type="ARBA" id="ARBA00022553"/>
    </source>
</evidence>
<evidence type="ECO:0000313" key="5">
    <source>
        <dbReference type="EMBL" id="QLL34573.1"/>
    </source>
</evidence>
<dbReference type="OrthoDB" id="5976022at2759"/>
<evidence type="ECO:0000259" key="4">
    <source>
        <dbReference type="Pfam" id="PF16561"/>
    </source>
</evidence>
<dbReference type="Proteomes" id="UP000515788">
    <property type="component" value="Chromosome 7"/>
</dbReference>
<feature type="compositionally biased region" description="Low complexity" evidence="3">
    <location>
        <begin position="592"/>
        <end position="602"/>
    </location>
</feature>
<dbReference type="GO" id="GO:0005634">
    <property type="term" value="C:nucleus"/>
    <property type="evidence" value="ECO:0007669"/>
    <property type="project" value="TreeGrafter"/>
</dbReference>
<dbReference type="PANTHER" id="PTHR10343:SF81">
    <property type="entry name" value="CRUCIFORM DNA-RECOGNIZING PROTEIN 1-RELATED"/>
    <property type="match status" value="1"/>
</dbReference>
<feature type="compositionally biased region" description="Low complexity" evidence="3">
    <location>
        <begin position="303"/>
        <end position="315"/>
    </location>
</feature>
<evidence type="ECO:0000313" key="6">
    <source>
        <dbReference type="Proteomes" id="UP000515788"/>
    </source>
</evidence>
<comment type="similarity">
    <text evidence="2">Belongs to the CRP1/MDG1 family.</text>
</comment>
<dbReference type="PANTHER" id="PTHR10343">
    <property type="entry name" value="5'-AMP-ACTIVATED PROTEIN KINASE , BETA SUBUNIT"/>
    <property type="match status" value="1"/>
</dbReference>
<organism evidence="5 6">
    <name type="scientific">Torulaspora globosa</name>
    <dbReference type="NCBI Taxonomy" id="48254"/>
    <lineage>
        <taxon>Eukaryota</taxon>
        <taxon>Fungi</taxon>
        <taxon>Dikarya</taxon>
        <taxon>Ascomycota</taxon>
        <taxon>Saccharomycotina</taxon>
        <taxon>Saccharomycetes</taxon>
        <taxon>Saccharomycetales</taxon>
        <taxon>Saccharomycetaceae</taxon>
        <taxon>Torulaspora</taxon>
    </lineage>
</organism>
<dbReference type="EMBL" id="CP059252">
    <property type="protein sequence ID" value="QLL34573.1"/>
    <property type="molecule type" value="Genomic_DNA"/>
</dbReference>
<dbReference type="SUPFAM" id="SSF81296">
    <property type="entry name" value="E set domains"/>
    <property type="match status" value="1"/>
</dbReference>
<feature type="region of interest" description="Disordered" evidence="3">
    <location>
        <begin position="523"/>
        <end position="651"/>
    </location>
</feature>
<dbReference type="KEGG" id="tgb:HG536_0G04350"/>
<accession>A0A7G3ZM37</accession>
<dbReference type="GO" id="GO:0005737">
    <property type="term" value="C:cytoplasm"/>
    <property type="evidence" value="ECO:0007669"/>
    <property type="project" value="TreeGrafter"/>
</dbReference>
<dbReference type="GO" id="GO:0019901">
    <property type="term" value="F:protein kinase binding"/>
    <property type="evidence" value="ECO:0007669"/>
    <property type="project" value="TreeGrafter"/>
</dbReference>
<reference evidence="5 6" key="1">
    <citation type="submission" date="2020-06" db="EMBL/GenBank/DDBJ databases">
        <title>The yeast mating-type switching endonuclease HO is a domesticated member of an unorthodox homing genetic element family.</title>
        <authorList>
            <person name="Coughlan A.Y."/>
            <person name="Lombardi L."/>
            <person name="Braun-Galleani S."/>
            <person name="Martos A.R."/>
            <person name="Galeote V."/>
            <person name="Bigey F."/>
            <person name="Dequin S."/>
            <person name="Byrne K.P."/>
            <person name="Wolfe K.H."/>
        </authorList>
    </citation>
    <scope>NUCLEOTIDE SEQUENCE [LARGE SCALE GENOMIC DNA]</scope>
    <source>
        <strain evidence="5 6">CBS764</strain>
    </source>
</reference>